<dbReference type="InterPro" id="IPR051313">
    <property type="entry name" value="Bact_iron-sidero_bind"/>
</dbReference>
<organism evidence="10 11">
    <name type="scientific">Cohnella boryungensis</name>
    <dbReference type="NCBI Taxonomy" id="768479"/>
    <lineage>
        <taxon>Bacteria</taxon>
        <taxon>Bacillati</taxon>
        <taxon>Bacillota</taxon>
        <taxon>Bacilli</taxon>
        <taxon>Bacillales</taxon>
        <taxon>Paenibacillaceae</taxon>
        <taxon>Cohnella</taxon>
    </lineage>
</organism>
<evidence type="ECO:0000256" key="7">
    <source>
        <dbReference type="ARBA" id="ARBA00023163"/>
    </source>
</evidence>
<keyword evidence="4" id="KW-0732">Signal</keyword>
<evidence type="ECO:0000256" key="1">
    <source>
        <dbReference type="ARBA" id="ARBA00004196"/>
    </source>
</evidence>
<dbReference type="Proteomes" id="UP001595755">
    <property type="component" value="Unassembled WGS sequence"/>
</dbReference>
<dbReference type="SUPFAM" id="SSF46689">
    <property type="entry name" value="Homeodomain-like"/>
    <property type="match status" value="2"/>
</dbReference>
<comment type="similarity">
    <text evidence="2">Belongs to the bacterial solute-binding protein 8 family.</text>
</comment>
<comment type="subcellular location">
    <subcellularLocation>
        <location evidence="1">Cell envelope</location>
    </subcellularLocation>
</comment>
<dbReference type="PROSITE" id="PS50983">
    <property type="entry name" value="FE_B12_PBP"/>
    <property type="match status" value="1"/>
</dbReference>
<dbReference type="InterPro" id="IPR018062">
    <property type="entry name" value="HTH_AraC-typ_CS"/>
</dbReference>
<dbReference type="EMBL" id="JBHSED010000011">
    <property type="protein sequence ID" value="MFC4303307.1"/>
    <property type="molecule type" value="Genomic_DNA"/>
</dbReference>
<evidence type="ECO:0000313" key="11">
    <source>
        <dbReference type="Proteomes" id="UP001595755"/>
    </source>
</evidence>
<accession>A0ABV8S7E9</accession>
<dbReference type="Pfam" id="PF01497">
    <property type="entry name" value="Peripla_BP_2"/>
    <property type="match status" value="1"/>
</dbReference>
<keyword evidence="11" id="KW-1185">Reference proteome</keyword>
<evidence type="ECO:0000256" key="2">
    <source>
        <dbReference type="ARBA" id="ARBA00008814"/>
    </source>
</evidence>
<dbReference type="InterPro" id="IPR002491">
    <property type="entry name" value="ABC_transptr_periplasmic_BD"/>
</dbReference>
<gene>
    <name evidence="10" type="ORF">ACFO1S_07570</name>
</gene>
<name>A0ABV8S7E9_9BACL</name>
<dbReference type="InterPro" id="IPR009057">
    <property type="entry name" value="Homeodomain-like_sf"/>
</dbReference>
<feature type="domain" description="Fe/B12 periplasmic-binding" evidence="9">
    <location>
        <begin position="386"/>
        <end position="642"/>
    </location>
</feature>
<evidence type="ECO:0000259" key="9">
    <source>
        <dbReference type="PROSITE" id="PS50983"/>
    </source>
</evidence>
<dbReference type="SMART" id="SM00342">
    <property type="entry name" value="HTH_ARAC"/>
    <property type="match status" value="1"/>
</dbReference>
<comment type="caution">
    <text evidence="10">The sequence shown here is derived from an EMBL/GenBank/DDBJ whole genome shotgun (WGS) entry which is preliminary data.</text>
</comment>
<dbReference type="PANTHER" id="PTHR30532:SF26">
    <property type="entry name" value="IRON(3+)-HYDROXAMATE-BINDING PROTEIN FHUD"/>
    <property type="match status" value="1"/>
</dbReference>
<dbReference type="Pfam" id="PF12833">
    <property type="entry name" value="HTH_18"/>
    <property type="match status" value="1"/>
</dbReference>
<dbReference type="PANTHER" id="PTHR30532">
    <property type="entry name" value="IRON III DICITRATE-BINDING PERIPLASMIC PROTEIN"/>
    <property type="match status" value="1"/>
</dbReference>
<sequence>MKLWDNAHCKVLDIRRVSMKAGERMRAYVVPAGLFLMSFRGGAAAVLDGAAHEIKRYTVLHAGKGSLLDLHAAGDGLDYYSVYYKASDISPAPYKPAEASRRKRAFELSYSFVPVAPVALHRFLSDMYKSWSKRQPLGSLQARALLYQFVHELLGQMRVQNVQAERRDLAAQVVSLIHSRYAEPLTLESLSDSLNYSVPHLSSYFKNRTGLSPIDYLIKVRIEKATALLLETDATLKEIAVGVGYQDPYYLGRLFKKHKGLSPARFREEHAASRRSGDCPSTIMRSSIVPLESSGYTDTSENHYQYSEIDDREEDTEMFKPSGTLLSSALLLSLTLVLSACGVSNEPTAQQPTASSAPSVSESLAAQPQTKIIKTVNGDVEVPVNPTRIIAGEYLGSLIALGVTPIGTSDHHIKNPYFQEYLKDVENIGDGNGNLEKIMALDPDLIIMDDMYAELNEQLAKIAPTVVIPYASLQTVNEEIAYFGELLNKSREAESWLADYDQRISAAKESVLKAVPTDATFSVLEISDKSIMAVGSQFGKGGQPIYKGFGFNPPAGVAAEMADPGWASVSIEALPKYAGDYIVLTSDSLTLDEIKAEPVWSSLDAVKNNRVFLWRSDRSGYWDPLAILHQTEELAAWLTGTAKP</sequence>
<protein>
    <submittedName>
        <fullName evidence="10">AraC family transcriptional regulator</fullName>
    </submittedName>
</protein>
<dbReference type="InterPro" id="IPR018060">
    <property type="entry name" value="HTH_AraC"/>
</dbReference>
<keyword evidence="6" id="KW-0238">DNA-binding</keyword>
<evidence type="ECO:0000256" key="5">
    <source>
        <dbReference type="ARBA" id="ARBA00023015"/>
    </source>
</evidence>
<evidence type="ECO:0000256" key="3">
    <source>
        <dbReference type="ARBA" id="ARBA00022448"/>
    </source>
</evidence>
<dbReference type="SUPFAM" id="SSF53807">
    <property type="entry name" value="Helical backbone' metal receptor"/>
    <property type="match status" value="1"/>
</dbReference>
<evidence type="ECO:0000256" key="6">
    <source>
        <dbReference type="ARBA" id="ARBA00023125"/>
    </source>
</evidence>
<dbReference type="CDD" id="cd01138">
    <property type="entry name" value="FeuA"/>
    <property type="match status" value="1"/>
</dbReference>
<evidence type="ECO:0000259" key="8">
    <source>
        <dbReference type="PROSITE" id="PS01124"/>
    </source>
</evidence>
<evidence type="ECO:0000256" key="4">
    <source>
        <dbReference type="ARBA" id="ARBA00022729"/>
    </source>
</evidence>
<dbReference type="PROSITE" id="PS00041">
    <property type="entry name" value="HTH_ARAC_FAMILY_1"/>
    <property type="match status" value="1"/>
</dbReference>
<feature type="domain" description="HTH araC/xylS-type" evidence="8">
    <location>
        <begin position="171"/>
        <end position="269"/>
    </location>
</feature>
<keyword evidence="3" id="KW-0813">Transport</keyword>
<dbReference type="PROSITE" id="PS01124">
    <property type="entry name" value="HTH_ARAC_FAMILY_2"/>
    <property type="match status" value="1"/>
</dbReference>
<evidence type="ECO:0000313" key="10">
    <source>
        <dbReference type="EMBL" id="MFC4303307.1"/>
    </source>
</evidence>
<dbReference type="Gene3D" id="1.10.10.60">
    <property type="entry name" value="Homeodomain-like"/>
    <property type="match status" value="2"/>
</dbReference>
<proteinExistence type="inferred from homology"/>
<reference evidence="11" key="1">
    <citation type="journal article" date="2019" name="Int. J. Syst. Evol. Microbiol.">
        <title>The Global Catalogue of Microorganisms (GCM) 10K type strain sequencing project: providing services to taxonomists for standard genome sequencing and annotation.</title>
        <authorList>
            <consortium name="The Broad Institute Genomics Platform"/>
            <consortium name="The Broad Institute Genome Sequencing Center for Infectious Disease"/>
            <person name="Wu L."/>
            <person name="Ma J."/>
        </authorList>
    </citation>
    <scope>NUCLEOTIDE SEQUENCE [LARGE SCALE GENOMIC DNA]</scope>
    <source>
        <strain evidence="11">CGMCC 4.1641</strain>
    </source>
</reference>
<keyword evidence="7" id="KW-0804">Transcription</keyword>
<dbReference type="Gene3D" id="3.40.50.1980">
    <property type="entry name" value="Nitrogenase molybdenum iron protein domain"/>
    <property type="match status" value="2"/>
</dbReference>
<keyword evidence="5" id="KW-0805">Transcription regulation</keyword>